<feature type="region of interest" description="Disordered" evidence="9">
    <location>
        <begin position="43"/>
        <end position="79"/>
    </location>
</feature>
<evidence type="ECO:0000256" key="9">
    <source>
        <dbReference type="SAM" id="MobiDB-lite"/>
    </source>
</evidence>
<dbReference type="Proteomes" id="UP000243975">
    <property type="component" value="Unassembled WGS sequence"/>
</dbReference>
<sequence>MPAASSTTPPPPCGLPLGLLIPGEIPNHSFIRQAALAVLTSAPAANGSGTEPTGKPELISDMEEPKDASSSPKANGNRLANIKFRTEKNGIQTNIEALMPKLRHSYYYTKPTIQELAAKERAEPGYCGRVKDFVVGRHGVGSIRFLGQTDLRGVDLEAFIQIVQGRVAYCVNKPPAGHRFNGTAEMMLLARKFSYGELLCRDTQEGVNMNALLFRMQVERGGMEFVSYDPLTGECKWRTKYFSGFGLILFKGKRSLAQGITKLMTRIRTKLGLCTGGVGSGRPTNVLKRSSFGLQYHNL</sequence>
<comment type="caution">
    <text evidence="11">The sequence shown here is derived from an EMBL/GenBank/DDBJ whole genome shotgun (WGS) entry which is preliminary data.</text>
</comment>
<dbReference type="Gene3D" id="3.30.1610.10">
    <property type="entry name" value="Peptidase S59, nucleoporin"/>
    <property type="match status" value="1"/>
</dbReference>
<dbReference type="GO" id="GO:0000973">
    <property type="term" value="P:post-transcriptional tethering of RNA polymerase II gene DNA at nuclear periphery"/>
    <property type="evidence" value="ECO:0007669"/>
    <property type="project" value="TreeGrafter"/>
</dbReference>
<evidence type="ECO:0000313" key="12">
    <source>
        <dbReference type="Proteomes" id="UP000243975"/>
    </source>
</evidence>
<gene>
    <name evidence="11" type="ORF">Ccrd_006005</name>
</gene>
<dbReference type="PROSITE" id="PS51434">
    <property type="entry name" value="NUP_C"/>
    <property type="match status" value="1"/>
</dbReference>
<keyword evidence="12" id="KW-1185">Reference proteome</keyword>
<dbReference type="InterPro" id="IPR007230">
    <property type="entry name" value="Nup98_auto-Pept-S59_dom"/>
</dbReference>
<evidence type="ECO:0000256" key="8">
    <source>
        <dbReference type="ARBA" id="ARBA00023242"/>
    </source>
</evidence>
<evidence type="ECO:0000313" key="11">
    <source>
        <dbReference type="EMBL" id="KVH91981.1"/>
    </source>
</evidence>
<evidence type="ECO:0000256" key="7">
    <source>
        <dbReference type="ARBA" id="ARBA00023132"/>
    </source>
</evidence>
<dbReference type="PANTHER" id="PTHR23198:SF6">
    <property type="entry name" value="NUCLEAR PORE COMPLEX PROTEIN NUP98-NUP96"/>
    <property type="match status" value="1"/>
</dbReference>
<dbReference type="InterPro" id="IPR036903">
    <property type="entry name" value="Nup98_auto-Pept-S59_dom_sf"/>
</dbReference>
<dbReference type="GO" id="GO:0006606">
    <property type="term" value="P:protein import into nucleus"/>
    <property type="evidence" value="ECO:0007669"/>
    <property type="project" value="TreeGrafter"/>
</dbReference>
<name>A0A103XJK8_CYNCS</name>
<feature type="domain" description="Peptidase S59" evidence="10">
    <location>
        <begin position="104"/>
        <end position="242"/>
    </location>
</feature>
<dbReference type="SUPFAM" id="SSF82215">
    <property type="entry name" value="C-terminal autoproteolytic domain of nucleoporin nup98"/>
    <property type="match status" value="1"/>
</dbReference>
<evidence type="ECO:0000259" key="10">
    <source>
        <dbReference type="PROSITE" id="PS51434"/>
    </source>
</evidence>
<keyword evidence="7" id="KW-0906">Nuclear pore complex</keyword>
<evidence type="ECO:0000256" key="3">
    <source>
        <dbReference type="ARBA" id="ARBA00022448"/>
    </source>
</evidence>
<evidence type="ECO:0000256" key="6">
    <source>
        <dbReference type="ARBA" id="ARBA00023010"/>
    </source>
</evidence>
<reference evidence="11 12" key="1">
    <citation type="journal article" date="2016" name="Sci. Rep.">
        <title>The genome sequence of the outbreeding globe artichoke constructed de novo incorporating a phase-aware low-pass sequencing strategy of F1 progeny.</title>
        <authorList>
            <person name="Scaglione D."/>
            <person name="Reyes-Chin-Wo S."/>
            <person name="Acquadro A."/>
            <person name="Froenicke L."/>
            <person name="Portis E."/>
            <person name="Beitel C."/>
            <person name="Tirone M."/>
            <person name="Mauro R."/>
            <person name="Lo Monaco A."/>
            <person name="Mauromicale G."/>
            <person name="Faccioli P."/>
            <person name="Cattivelli L."/>
            <person name="Rieseberg L."/>
            <person name="Michelmore R."/>
            <person name="Lanteri S."/>
        </authorList>
    </citation>
    <scope>NUCLEOTIDE SEQUENCE [LARGE SCALE GENOMIC DNA]</scope>
    <source>
        <strain evidence="11">2C</strain>
    </source>
</reference>
<dbReference type="GO" id="GO:0006405">
    <property type="term" value="P:RNA export from nucleus"/>
    <property type="evidence" value="ECO:0007669"/>
    <property type="project" value="TreeGrafter"/>
</dbReference>
<dbReference type="PANTHER" id="PTHR23198">
    <property type="entry name" value="NUCLEOPORIN"/>
    <property type="match status" value="1"/>
</dbReference>
<keyword evidence="3" id="KW-0813">Transport</keyword>
<dbReference type="AlphaFoldDB" id="A0A103XJK8"/>
<evidence type="ECO:0000256" key="2">
    <source>
        <dbReference type="ARBA" id="ARBA00008926"/>
    </source>
</evidence>
<comment type="similarity">
    <text evidence="2">Belongs to the nucleoporin GLFG family.</text>
</comment>
<dbReference type="Pfam" id="PF04096">
    <property type="entry name" value="Nucleoporin2"/>
    <property type="match status" value="1"/>
</dbReference>
<dbReference type="Gramene" id="KVH91981">
    <property type="protein sequence ID" value="KVH91981"/>
    <property type="gene ID" value="Ccrd_006005"/>
</dbReference>
<dbReference type="GO" id="GO:0034398">
    <property type="term" value="P:telomere tethering at nuclear periphery"/>
    <property type="evidence" value="ECO:0007669"/>
    <property type="project" value="TreeGrafter"/>
</dbReference>
<dbReference type="GO" id="GO:0008139">
    <property type="term" value="F:nuclear localization sequence binding"/>
    <property type="evidence" value="ECO:0007669"/>
    <property type="project" value="TreeGrafter"/>
</dbReference>
<dbReference type="STRING" id="59895.A0A103XJK8"/>
<evidence type="ECO:0000256" key="4">
    <source>
        <dbReference type="ARBA" id="ARBA00022816"/>
    </source>
</evidence>
<dbReference type="GO" id="GO:0051028">
    <property type="term" value="P:mRNA transport"/>
    <property type="evidence" value="ECO:0007669"/>
    <property type="project" value="UniProtKB-KW"/>
</dbReference>
<dbReference type="EMBL" id="LEKV01004895">
    <property type="protein sequence ID" value="KVH91981.1"/>
    <property type="molecule type" value="Genomic_DNA"/>
</dbReference>
<keyword evidence="5" id="KW-0653">Protein transport</keyword>
<protein>
    <submittedName>
        <fullName evidence="11">Peptidase S59, nucleoporin</fullName>
    </submittedName>
</protein>
<keyword evidence="6" id="KW-0811">Translocation</keyword>
<keyword evidence="4" id="KW-0509">mRNA transport</keyword>
<comment type="subcellular location">
    <subcellularLocation>
        <location evidence="1">Nucleus</location>
        <location evidence="1">Nuclear pore complex</location>
    </subcellularLocation>
</comment>
<dbReference type="InterPro" id="IPR037665">
    <property type="entry name" value="Nucleoporin_S59-like"/>
</dbReference>
<organism evidence="11 12">
    <name type="scientific">Cynara cardunculus var. scolymus</name>
    <name type="common">Globe artichoke</name>
    <name type="synonym">Cynara scolymus</name>
    <dbReference type="NCBI Taxonomy" id="59895"/>
    <lineage>
        <taxon>Eukaryota</taxon>
        <taxon>Viridiplantae</taxon>
        <taxon>Streptophyta</taxon>
        <taxon>Embryophyta</taxon>
        <taxon>Tracheophyta</taxon>
        <taxon>Spermatophyta</taxon>
        <taxon>Magnoliopsida</taxon>
        <taxon>eudicotyledons</taxon>
        <taxon>Gunneridae</taxon>
        <taxon>Pentapetalae</taxon>
        <taxon>asterids</taxon>
        <taxon>campanulids</taxon>
        <taxon>Asterales</taxon>
        <taxon>Asteraceae</taxon>
        <taxon>Carduoideae</taxon>
        <taxon>Cardueae</taxon>
        <taxon>Carduinae</taxon>
        <taxon>Cynara</taxon>
    </lineage>
</organism>
<dbReference type="GO" id="GO:0044614">
    <property type="term" value="C:nuclear pore cytoplasmic filaments"/>
    <property type="evidence" value="ECO:0007669"/>
    <property type="project" value="TreeGrafter"/>
</dbReference>
<proteinExistence type="inferred from homology"/>
<dbReference type="GO" id="GO:0003723">
    <property type="term" value="F:RNA binding"/>
    <property type="evidence" value="ECO:0007669"/>
    <property type="project" value="TreeGrafter"/>
</dbReference>
<evidence type="ECO:0000256" key="5">
    <source>
        <dbReference type="ARBA" id="ARBA00022927"/>
    </source>
</evidence>
<keyword evidence="8" id="KW-0539">Nucleus</keyword>
<accession>A0A103XJK8</accession>
<dbReference type="GO" id="GO:0017056">
    <property type="term" value="F:structural constituent of nuclear pore"/>
    <property type="evidence" value="ECO:0007669"/>
    <property type="project" value="InterPro"/>
</dbReference>
<evidence type="ECO:0000256" key="1">
    <source>
        <dbReference type="ARBA" id="ARBA00004567"/>
    </source>
</evidence>